<feature type="domain" description="Cation/H+ exchanger transmembrane" evidence="13">
    <location>
        <begin position="13"/>
        <end position="406"/>
    </location>
</feature>
<evidence type="ECO:0000256" key="3">
    <source>
        <dbReference type="ARBA" id="ARBA00022448"/>
    </source>
</evidence>
<keyword evidence="11" id="KW-0739">Sodium transport</keyword>
<evidence type="ECO:0000256" key="5">
    <source>
        <dbReference type="ARBA" id="ARBA00022475"/>
    </source>
</evidence>
<evidence type="ECO:0000259" key="13">
    <source>
        <dbReference type="Pfam" id="PF00999"/>
    </source>
</evidence>
<comment type="similarity">
    <text evidence="2">Belongs to the monovalent cation:proton antiporter 1 (CPA1) transporter (TC 2.A.36) family.</text>
</comment>
<name>A0A4R3MZR5_9GAMM</name>
<dbReference type="AlphaFoldDB" id="A0A4R3MZR5"/>
<evidence type="ECO:0000256" key="11">
    <source>
        <dbReference type="ARBA" id="ARBA00023201"/>
    </source>
</evidence>
<evidence type="ECO:0000256" key="6">
    <source>
        <dbReference type="ARBA" id="ARBA00022692"/>
    </source>
</evidence>
<dbReference type="GO" id="GO:0015386">
    <property type="term" value="F:potassium:proton antiporter activity"/>
    <property type="evidence" value="ECO:0007669"/>
    <property type="project" value="TreeGrafter"/>
</dbReference>
<reference evidence="14 15" key="1">
    <citation type="submission" date="2019-03" db="EMBL/GenBank/DDBJ databases">
        <title>Genomic Encyclopedia of Type Strains, Phase IV (KMG-IV): sequencing the most valuable type-strain genomes for metagenomic binning, comparative biology and taxonomic classification.</title>
        <authorList>
            <person name="Goeker M."/>
        </authorList>
    </citation>
    <scope>NUCLEOTIDE SEQUENCE [LARGE SCALE GENOMIC DNA]</scope>
    <source>
        <strain evidence="14 15">DSM 13587</strain>
    </source>
</reference>
<evidence type="ECO:0000256" key="8">
    <source>
        <dbReference type="ARBA" id="ARBA00023053"/>
    </source>
</evidence>
<organism evidence="14 15">
    <name type="scientific">Thiobaca trueperi</name>
    <dbReference type="NCBI Taxonomy" id="127458"/>
    <lineage>
        <taxon>Bacteria</taxon>
        <taxon>Pseudomonadati</taxon>
        <taxon>Pseudomonadota</taxon>
        <taxon>Gammaproteobacteria</taxon>
        <taxon>Chromatiales</taxon>
        <taxon>Chromatiaceae</taxon>
        <taxon>Thiobaca</taxon>
    </lineage>
</organism>
<feature type="transmembrane region" description="Helical" evidence="12">
    <location>
        <begin position="70"/>
        <end position="87"/>
    </location>
</feature>
<feature type="transmembrane region" description="Helical" evidence="12">
    <location>
        <begin position="29"/>
        <end position="50"/>
    </location>
</feature>
<dbReference type="Proteomes" id="UP000295717">
    <property type="component" value="Unassembled WGS sequence"/>
</dbReference>
<feature type="transmembrane region" description="Helical" evidence="12">
    <location>
        <begin position="385"/>
        <end position="405"/>
    </location>
</feature>
<dbReference type="GO" id="GO:0015385">
    <property type="term" value="F:sodium:proton antiporter activity"/>
    <property type="evidence" value="ECO:0007669"/>
    <property type="project" value="InterPro"/>
</dbReference>
<keyword evidence="9" id="KW-0406">Ion transport</keyword>
<feature type="transmembrane region" description="Helical" evidence="12">
    <location>
        <begin position="202"/>
        <end position="224"/>
    </location>
</feature>
<protein>
    <submittedName>
        <fullName evidence="14">Sodium/proton antiporter (CPA1 family)</fullName>
    </submittedName>
</protein>
<keyword evidence="3" id="KW-0813">Transport</keyword>
<keyword evidence="5" id="KW-1003">Cell membrane</keyword>
<dbReference type="PANTHER" id="PTHR10110">
    <property type="entry name" value="SODIUM/HYDROGEN EXCHANGER"/>
    <property type="match status" value="1"/>
</dbReference>
<dbReference type="GO" id="GO:0051453">
    <property type="term" value="P:regulation of intracellular pH"/>
    <property type="evidence" value="ECO:0007669"/>
    <property type="project" value="TreeGrafter"/>
</dbReference>
<dbReference type="InterPro" id="IPR018422">
    <property type="entry name" value="Cation/H_exchanger_CPA1"/>
</dbReference>
<evidence type="ECO:0000256" key="1">
    <source>
        <dbReference type="ARBA" id="ARBA00004651"/>
    </source>
</evidence>
<evidence type="ECO:0000256" key="10">
    <source>
        <dbReference type="ARBA" id="ARBA00023136"/>
    </source>
</evidence>
<feature type="transmembrane region" description="Helical" evidence="12">
    <location>
        <begin position="231"/>
        <end position="248"/>
    </location>
</feature>
<evidence type="ECO:0000256" key="4">
    <source>
        <dbReference type="ARBA" id="ARBA00022449"/>
    </source>
</evidence>
<evidence type="ECO:0000256" key="9">
    <source>
        <dbReference type="ARBA" id="ARBA00023065"/>
    </source>
</evidence>
<keyword evidence="15" id="KW-1185">Reference proteome</keyword>
<keyword evidence="8" id="KW-0915">Sodium</keyword>
<dbReference type="OrthoDB" id="9774146at2"/>
<feature type="transmembrane region" description="Helical" evidence="12">
    <location>
        <begin position="6"/>
        <end position="22"/>
    </location>
</feature>
<keyword evidence="7 12" id="KW-1133">Transmembrane helix</keyword>
<dbReference type="RefSeq" id="WP_132977648.1">
    <property type="nucleotide sequence ID" value="NZ_SMAO01000006.1"/>
</dbReference>
<dbReference type="Gene3D" id="6.10.140.1330">
    <property type="match status" value="1"/>
</dbReference>
<dbReference type="PANTHER" id="PTHR10110:SF195">
    <property type="entry name" value="NA(+)_H(+) ANTIPORTER NHAS2"/>
    <property type="match status" value="1"/>
</dbReference>
<feature type="transmembrane region" description="Helical" evidence="12">
    <location>
        <begin position="130"/>
        <end position="150"/>
    </location>
</feature>
<sequence length="436" mass="46935">MRIFDIVAALITLSALFSWFNHRFLKLPTVIGLMLIALLMSLALLLPIPGTEWLEQDAKRMLASIEFDETLLHGMLSFLLFAGALHVRLSDLARHKWVIALLASAGVLISTLIVAAGAWLIFFFIGLDVPLIYCLLFGALISPTDPIAVLSILKQAQAPKSLETKITGESLFNDGVAVVLFLVLLDIAIGDKAMHPGLFLTIFLQEAVGGLALGLFSGGLAYLMMRSIDHYQVEVLITLAVASGAYAVAEHWHVSAPITVVVAGLLIGNLARDHIISDETLRYLDSFWELIDEILNAVLFVLIGLEVMILTMTVGIFTAGLLAIPLVLAARAISTGLPIAALTRFRHYAPGVVAILTWGGLRGGISVAMALALPHGEVRDVLVSVTYIVVVFSILVQGLSLGPVIRATGRRADLEFDHADFAGRIPDQIADAKPES</sequence>
<comment type="caution">
    <text evidence="14">The sequence shown here is derived from an EMBL/GenBank/DDBJ whole genome shotgun (WGS) entry which is preliminary data.</text>
</comment>
<evidence type="ECO:0000256" key="7">
    <source>
        <dbReference type="ARBA" id="ARBA00022989"/>
    </source>
</evidence>
<comment type="subcellular location">
    <subcellularLocation>
        <location evidence="1">Cell membrane</location>
        <topology evidence="1">Multi-pass membrane protein</topology>
    </subcellularLocation>
</comment>
<proteinExistence type="inferred from homology"/>
<evidence type="ECO:0000256" key="2">
    <source>
        <dbReference type="ARBA" id="ARBA00007367"/>
    </source>
</evidence>
<accession>A0A4R3MZR5</accession>
<keyword evidence="4" id="KW-0050">Antiport</keyword>
<keyword evidence="10 12" id="KW-0472">Membrane</keyword>
<dbReference type="Pfam" id="PF00999">
    <property type="entry name" value="Na_H_Exchanger"/>
    <property type="match status" value="1"/>
</dbReference>
<dbReference type="GO" id="GO:0098719">
    <property type="term" value="P:sodium ion import across plasma membrane"/>
    <property type="evidence" value="ECO:0007669"/>
    <property type="project" value="TreeGrafter"/>
</dbReference>
<gene>
    <name evidence="14" type="ORF">EDC35_106180</name>
</gene>
<evidence type="ECO:0000313" key="14">
    <source>
        <dbReference type="EMBL" id="TCT20253.1"/>
    </source>
</evidence>
<feature type="transmembrane region" description="Helical" evidence="12">
    <location>
        <begin position="171"/>
        <end position="190"/>
    </location>
</feature>
<dbReference type="GO" id="GO:0005886">
    <property type="term" value="C:plasma membrane"/>
    <property type="evidence" value="ECO:0007669"/>
    <property type="project" value="UniProtKB-SubCell"/>
</dbReference>
<feature type="transmembrane region" description="Helical" evidence="12">
    <location>
        <begin position="309"/>
        <end position="330"/>
    </location>
</feature>
<dbReference type="EMBL" id="SMAO01000006">
    <property type="protein sequence ID" value="TCT20253.1"/>
    <property type="molecule type" value="Genomic_DNA"/>
</dbReference>
<feature type="transmembrane region" description="Helical" evidence="12">
    <location>
        <begin position="351"/>
        <end position="373"/>
    </location>
</feature>
<evidence type="ECO:0000256" key="12">
    <source>
        <dbReference type="SAM" id="Phobius"/>
    </source>
</evidence>
<feature type="transmembrane region" description="Helical" evidence="12">
    <location>
        <begin position="99"/>
        <end position="124"/>
    </location>
</feature>
<evidence type="ECO:0000313" key="15">
    <source>
        <dbReference type="Proteomes" id="UP000295717"/>
    </source>
</evidence>
<dbReference type="InterPro" id="IPR006153">
    <property type="entry name" value="Cation/H_exchanger_TM"/>
</dbReference>
<keyword evidence="6 12" id="KW-0812">Transmembrane</keyword>